<dbReference type="NCBIfam" id="TIGR00072">
    <property type="entry name" value="hydrog_prot"/>
    <property type="match status" value="1"/>
</dbReference>
<accession>A0A6M8J174</accession>
<evidence type="ECO:0000256" key="2">
    <source>
        <dbReference type="ARBA" id="ARBA00022670"/>
    </source>
</evidence>
<evidence type="ECO:0000256" key="3">
    <source>
        <dbReference type="ARBA" id="ARBA00022750"/>
    </source>
</evidence>
<dbReference type="InterPro" id="IPR023430">
    <property type="entry name" value="Pept_HybD-like_dom_sf"/>
</dbReference>
<dbReference type="SUPFAM" id="SSF53163">
    <property type="entry name" value="HybD-like"/>
    <property type="match status" value="1"/>
</dbReference>
<reference evidence="6" key="1">
    <citation type="submission" date="2020-05" db="EMBL/GenBank/DDBJ databases">
        <title>Novel species in genus Nocardioides.</title>
        <authorList>
            <person name="Zhang G."/>
        </authorList>
    </citation>
    <scope>NUCLEOTIDE SEQUENCE [LARGE SCALE GENOMIC DNA]</scope>
    <source>
        <strain evidence="6">zg-1050</strain>
    </source>
</reference>
<dbReference type="InterPro" id="IPR000671">
    <property type="entry name" value="Peptidase_A31"/>
</dbReference>
<dbReference type="GO" id="GO:0016485">
    <property type="term" value="P:protein processing"/>
    <property type="evidence" value="ECO:0007669"/>
    <property type="project" value="TreeGrafter"/>
</dbReference>
<dbReference type="PANTHER" id="PTHR30302:SF1">
    <property type="entry name" value="HYDROGENASE 2 MATURATION PROTEASE"/>
    <property type="match status" value="1"/>
</dbReference>
<gene>
    <name evidence="5" type="ORF">HLV38_03355</name>
</gene>
<keyword evidence="4" id="KW-0378">Hydrolase</keyword>
<dbReference type="PANTHER" id="PTHR30302">
    <property type="entry name" value="HYDROGENASE 1 MATURATION PROTEASE"/>
    <property type="match status" value="1"/>
</dbReference>
<dbReference type="EMBL" id="CP053716">
    <property type="protein sequence ID" value="QKF07264.1"/>
    <property type="molecule type" value="Genomic_DNA"/>
</dbReference>
<keyword evidence="6" id="KW-1185">Reference proteome</keyword>
<dbReference type="PRINTS" id="PR00446">
    <property type="entry name" value="HYDRGNUPTAKE"/>
</dbReference>
<name>A0A6M8J174_9ACTN</name>
<comment type="similarity">
    <text evidence="1">Belongs to the peptidase A31 family.</text>
</comment>
<dbReference type="GO" id="GO:0004190">
    <property type="term" value="F:aspartic-type endopeptidase activity"/>
    <property type="evidence" value="ECO:0007669"/>
    <property type="project" value="UniProtKB-KW"/>
</dbReference>
<dbReference type="RefSeq" id="WP_172163397.1">
    <property type="nucleotide sequence ID" value="NZ_CP053716.1"/>
</dbReference>
<dbReference type="KEGG" id="bwa:HLV38_03355"/>
<keyword evidence="3" id="KW-0064">Aspartyl protease</keyword>
<dbReference type="CDD" id="cd00518">
    <property type="entry name" value="H2MP"/>
    <property type="match status" value="1"/>
</dbReference>
<organism evidence="5 6">
    <name type="scientific">Berryella wangjianweii</name>
    <dbReference type="NCBI Taxonomy" id="2734634"/>
    <lineage>
        <taxon>Bacteria</taxon>
        <taxon>Bacillati</taxon>
        <taxon>Actinomycetota</taxon>
        <taxon>Coriobacteriia</taxon>
        <taxon>Eggerthellales</taxon>
        <taxon>Eggerthellaceae</taxon>
        <taxon>Berryella</taxon>
    </lineage>
</organism>
<dbReference type="Gene3D" id="3.40.50.1450">
    <property type="entry name" value="HybD-like"/>
    <property type="match status" value="1"/>
</dbReference>
<dbReference type="AlphaFoldDB" id="A0A6M8J174"/>
<evidence type="ECO:0000313" key="5">
    <source>
        <dbReference type="EMBL" id="QKF07264.1"/>
    </source>
</evidence>
<evidence type="ECO:0000313" key="6">
    <source>
        <dbReference type="Proteomes" id="UP000503297"/>
    </source>
</evidence>
<dbReference type="GO" id="GO:0008047">
    <property type="term" value="F:enzyme activator activity"/>
    <property type="evidence" value="ECO:0007669"/>
    <property type="project" value="InterPro"/>
</dbReference>
<keyword evidence="2 5" id="KW-0645">Protease</keyword>
<sequence length="186" mass="20053">MCTDDRVVPTLPRVAVFFVGNRLQLDDGAGPALYDLIEERFTPHPNVSLFDAGCLTAGMAQEVGRCDVLITVDCADQPGERPGTIFRYRPDDLRRREGGMVSLHDMGLADLFDIAALMGYRAEGLCLGVQAQNRSPAQFVEGLTPEVHAALPRLFEALSAELAGRGVPFTDRVTGRPVTGPVLAAD</sequence>
<proteinExistence type="inferred from homology"/>
<evidence type="ECO:0000256" key="1">
    <source>
        <dbReference type="ARBA" id="ARBA00006814"/>
    </source>
</evidence>
<dbReference type="Pfam" id="PF01750">
    <property type="entry name" value="HycI"/>
    <property type="match status" value="1"/>
</dbReference>
<dbReference type="Proteomes" id="UP000503297">
    <property type="component" value="Chromosome"/>
</dbReference>
<protein>
    <submittedName>
        <fullName evidence="5">Hydrogenase maturation protease</fullName>
    </submittedName>
</protein>
<evidence type="ECO:0000256" key="4">
    <source>
        <dbReference type="ARBA" id="ARBA00022801"/>
    </source>
</evidence>